<evidence type="ECO:0000256" key="1">
    <source>
        <dbReference type="ARBA" id="ARBA00007164"/>
    </source>
</evidence>
<dbReference type="InterPro" id="IPR012338">
    <property type="entry name" value="Beta-lactam/transpept-like"/>
</dbReference>
<keyword evidence="4" id="KW-0133">Cell shape</keyword>
<evidence type="ECO:0000256" key="3">
    <source>
        <dbReference type="ARBA" id="ARBA00022801"/>
    </source>
</evidence>
<evidence type="ECO:0000313" key="10">
    <source>
        <dbReference type="EMBL" id="MFF3667912.1"/>
    </source>
</evidence>
<keyword evidence="10" id="KW-0645">Protease</keyword>
<dbReference type="SUPFAM" id="SSF56601">
    <property type="entry name" value="beta-lactamase/transpeptidase-like"/>
    <property type="match status" value="1"/>
</dbReference>
<dbReference type="PANTHER" id="PTHR21581">
    <property type="entry name" value="D-ALANYL-D-ALANINE CARBOXYPEPTIDASE"/>
    <property type="match status" value="1"/>
</dbReference>
<evidence type="ECO:0000256" key="7">
    <source>
        <dbReference type="RuleBase" id="RU004016"/>
    </source>
</evidence>
<evidence type="ECO:0000256" key="6">
    <source>
        <dbReference type="ARBA" id="ARBA00023316"/>
    </source>
</evidence>
<dbReference type="InterPro" id="IPR001967">
    <property type="entry name" value="Peptidase_S11_N"/>
</dbReference>
<evidence type="ECO:0000259" key="9">
    <source>
        <dbReference type="Pfam" id="PF00768"/>
    </source>
</evidence>
<keyword evidence="5" id="KW-0573">Peptidoglycan synthesis</keyword>
<evidence type="ECO:0000256" key="2">
    <source>
        <dbReference type="ARBA" id="ARBA00022729"/>
    </source>
</evidence>
<gene>
    <name evidence="10" type="ORF">ACFYXI_20165</name>
</gene>
<dbReference type="GO" id="GO:0004180">
    <property type="term" value="F:carboxypeptidase activity"/>
    <property type="evidence" value="ECO:0007669"/>
    <property type="project" value="UniProtKB-KW"/>
</dbReference>
<feature type="domain" description="Peptidase S11 D-alanyl-D-alanine carboxypeptidase A N-terminal" evidence="9">
    <location>
        <begin position="39"/>
        <end position="271"/>
    </location>
</feature>
<keyword evidence="10" id="KW-0121">Carboxypeptidase</keyword>
<feature type="signal peptide" evidence="8">
    <location>
        <begin position="1"/>
        <end position="25"/>
    </location>
</feature>
<evidence type="ECO:0000256" key="8">
    <source>
        <dbReference type="SAM" id="SignalP"/>
    </source>
</evidence>
<dbReference type="RefSeq" id="WP_387413178.1">
    <property type="nucleotide sequence ID" value="NZ_JBIASD010000012.1"/>
</dbReference>
<dbReference type="PANTHER" id="PTHR21581:SF33">
    <property type="entry name" value="D-ALANYL-D-ALANINE CARBOXYPEPTIDASE DACB"/>
    <property type="match status" value="1"/>
</dbReference>
<protein>
    <submittedName>
        <fullName evidence="10">D-alanyl-D-alanine carboxypeptidase family protein</fullName>
        <ecNumber evidence="10">3.4.-.-</ecNumber>
    </submittedName>
</protein>
<keyword evidence="11" id="KW-1185">Reference proteome</keyword>
<dbReference type="PRINTS" id="PR00725">
    <property type="entry name" value="DADACBPTASE1"/>
</dbReference>
<evidence type="ECO:0000313" key="11">
    <source>
        <dbReference type="Proteomes" id="UP001602013"/>
    </source>
</evidence>
<evidence type="ECO:0000256" key="5">
    <source>
        <dbReference type="ARBA" id="ARBA00022984"/>
    </source>
</evidence>
<keyword evidence="3 10" id="KW-0378">Hydrolase</keyword>
<proteinExistence type="inferred from homology"/>
<evidence type="ECO:0000256" key="4">
    <source>
        <dbReference type="ARBA" id="ARBA00022960"/>
    </source>
</evidence>
<dbReference type="EC" id="3.4.-.-" evidence="10"/>
<keyword evidence="2 8" id="KW-0732">Signal</keyword>
<dbReference type="Gene3D" id="3.40.710.10">
    <property type="entry name" value="DD-peptidase/beta-lactamase superfamily"/>
    <property type="match status" value="1"/>
</dbReference>
<dbReference type="Pfam" id="PF00768">
    <property type="entry name" value="Peptidase_S11"/>
    <property type="match status" value="1"/>
</dbReference>
<keyword evidence="6" id="KW-0961">Cell wall biogenesis/degradation</keyword>
<dbReference type="Proteomes" id="UP001602013">
    <property type="component" value="Unassembled WGS sequence"/>
</dbReference>
<comment type="similarity">
    <text evidence="1 7">Belongs to the peptidase S11 family.</text>
</comment>
<dbReference type="EMBL" id="JBIASD010000012">
    <property type="protein sequence ID" value="MFF3667912.1"/>
    <property type="molecule type" value="Genomic_DNA"/>
</dbReference>
<dbReference type="InterPro" id="IPR018044">
    <property type="entry name" value="Peptidase_S11"/>
</dbReference>
<reference evidence="10 11" key="1">
    <citation type="submission" date="2024-10" db="EMBL/GenBank/DDBJ databases">
        <title>The Natural Products Discovery Center: Release of the First 8490 Sequenced Strains for Exploring Actinobacteria Biosynthetic Diversity.</title>
        <authorList>
            <person name="Kalkreuter E."/>
            <person name="Kautsar S.A."/>
            <person name="Yang D."/>
            <person name="Bader C.D."/>
            <person name="Teijaro C.N."/>
            <person name="Fluegel L."/>
            <person name="Davis C.M."/>
            <person name="Simpson J.R."/>
            <person name="Lauterbach L."/>
            <person name="Steele A.D."/>
            <person name="Gui C."/>
            <person name="Meng S."/>
            <person name="Li G."/>
            <person name="Viehrig K."/>
            <person name="Ye F."/>
            <person name="Su P."/>
            <person name="Kiefer A.F."/>
            <person name="Nichols A."/>
            <person name="Cepeda A.J."/>
            <person name="Yan W."/>
            <person name="Fan B."/>
            <person name="Jiang Y."/>
            <person name="Adhikari A."/>
            <person name="Zheng C.-J."/>
            <person name="Schuster L."/>
            <person name="Cowan T.M."/>
            <person name="Smanski M.J."/>
            <person name="Chevrette M.G."/>
            <person name="De Carvalho L.P.S."/>
            <person name="Shen B."/>
        </authorList>
    </citation>
    <scope>NUCLEOTIDE SEQUENCE [LARGE SCALE GENOMIC DNA]</scope>
    <source>
        <strain evidence="10 11">NPDC002173</strain>
    </source>
</reference>
<name>A0ABW6SSE5_9ACTN</name>
<comment type="caution">
    <text evidence="10">The sequence shown here is derived from an EMBL/GenBank/DDBJ whole genome shotgun (WGS) entry which is preliminary data.</text>
</comment>
<feature type="chain" id="PRO_5045537637" evidence="8">
    <location>
        <begin position="26"/>
        <end position="308"/>
    </location>
</feature>
<organism evidence="10 11">
    <name type="scientific">Microtetraspora malaysiensis</name>
    <dbReference type="NCBI Taxonomy" id="161358"/>
    <lineage>
        <taxon>Bacteria</taxon>
        <taxon>Bacillati</taxon>
        <taxon>Actinomycetota</taxon>
        <taxon>Actinomycetes</taxon>
        <taxon>Streptosporangiales</taxon>
        <taxon>Streptosporangiaceae</taxon>
        <taxon>Microtetraspora</taxon>
    </lineage>
</organism>
<sequence length="308" mass="32105">MRIGLITALSAAFLAFGSVGTTAVADTATSPIPAAPAVTTQDAPQVTARAAYLVDTTADQVAFTKRDTRRLPVASLTKVMTAYVVRREASLDDVIKITAADVKHAVANGATSGGLRAGERLTVRELLYALMLPSGADAAHALAERYGPGTSRFVAKMNAAAAKLGLAGTRYVNPDGLPAKGGYSTARDQVALARVVLDDPVIAVVAKARTHKVVASKIHRAHVWHNTNTLLSYGSYGAIGLKTGYTNAAGFCLTFAAVRDEHTYVGVILGETSEARRLATARKLLDWAAGEPESGGAVPAAPVSARRR</sequence>
<accession>A0ABW6SSE5</accession>